<comment type="caution">
    <text evidence="1">The sequence shown here is derived from an EMBL/GenBank/DDBJ whole genome shotgun (WGS) entry which is preliminary data.</text>
</comment>
<proteinExistence type="predicted"/>
<dbReference type="RefSeq" id="WP_034563422.1">
    <property type="nucleotide sequence ID" value="NZ_FZMS01000071.1"/>
</dbReference>
<organism evidence="1 2">
    <name type="scientific">Helicobacter bilis</name>
    <dbReference type="NCBI Taxonomy" id="37372"/>
    <lineage>
        <taxon>Bacteria</taxon>
        <taxon>Pseudomonadati</taxon>
        <taxon>Campylobacterota</taxon>
        <taxon>Epsilonproteobacteria</taxon>
        <taxon>Campylobacterales</taxon>
        <taxon>Helicobacteraceae</taxon>
        <taxon>Helicobacter</taxon>
    </lineage>
</organism>
<protein>
    <submittedName>
        <fullName evidence="1">Uncharacterized protein</fullName>
    </submittedName>
</protein>
<dbReference type="Proteomes" id="UP000029857">
    <property type="component" value="Unassembled WGS sequence"/>
</dbReference>
<sequence>MLDILFIFGVFCAVVFIFIIMLYGYVVYTSPFVEHSFIDFVKVFFKCLFKKPSDREKQD</sequence>
<name>A0A099V5Y4_9HELI</name>
<evidence type="ECO:0000313" key="2">
    <source>
        <dbReference type="Proteomes" id="UP000029857"/>
    </source>
</evidence>
<accession>A0A099V5Y4</accession>
<reference evidence="1 2" key="1">
    <citation type="journal article" date="2014" name="Genome Announc.">
        <title>Draft genome sequences of eight enterohepatic helicobacter species isolated from both laboratory and wild rodents.</title>
        <authorList>
            <person name="Sheh A."/>
            <person name="Shen Z."/>
            <person name="Fox J.G."/>
        </authorList>
    </citation>
    <scope>NUCLEOTIDE SEQUENCE [LARGE SCALE GENOMIC DNA]</scope>
    <source>
        <strain evidence="1 2">ATCC 49320</strain>
    </source>
</reference>
<dbReference type="EMBL" id="JRPJ02000046">
    <property type="protein sequence ID" value="TLE08565.1"/>
    <property type="molecule type" value="Genomic_DNA"/>
</dbReference>
<gene>
    <name evidence="1" type="ORF">LS79_009650</name>
</gene>
<dbReference type="AlphaFoldDB" id="A0A099V5Y4"/>
<evidence type="ECO:0000313" key="1">
    <source>
        <dbReference type="EMBL" id="TLE08565.1"/>
    </source>
</evidence>